<dbReference type="InterPro" id="IPR036640">
    <property type="entry name" value="ABC1_TM_sf"/>
</dbReference>
<evidence type="ECO:0000256" key="5">
    <source>
        <dbReference type="ARBA" id="ARBA00022692"/>
    </source>
</evidence>
<comment type="subcellular location">
    <subcellularLocation>
        <location evidence="1">Vacuole membrane</location>
        <topology evidence="1">Multi-pass membrane protein</topology>
    </subcellularLocation>
</comment>
<evidence type="ECO:0000256" key="12">
    <source>
        <dbReference type="SAM" id="Phobius"/>
    </source>
</evidence>
<keyword evidence="17" id="KW-1185">Reference proteome</keyword>
<feature type="domain" description="ABC transmembrane type-1" evidence="15">
    <location>
        <begin position="72"/>
        <end position="350"/>
    </location>
</feature>
<feature type="transmembrane region" description="Helical" evidence="12">
    <location>
        <begin position="71"/>
        <end position="98"/>
    </location>
</feature>
<feature type="transmembrane region" description="Helical" evidence="12">
    <location>
        <begin position="288"/>
        <end position="315"/>
    </location>
</feature>
<dbReference type="SUPFAM" id="SSF53474">
    <property type="entry name" value="alpha/beta-Hydrolases"/>
    <property type="match status" value="1"/>
</dbReference>
<dbReference type="GO" id="GO:0006629">
    <property type="term" value="P:lipid metabolic process"/>
    <property type="evidence" value="ECO:0007669"/>
    <property type="project" value="InterPro"/>
</dbReference>
<dbReference type="GO" id="GO:0140359">
    <property type="term" value="F:ABC-type transporter activity"/>
    <property type="evidence" value="ECO:0007669"/>
    <property type="project" value="InterPro"/>
</dbReference>
<dbReference type="PROSITE" id="PS50002">
    <property type="entry name" value="SH3"/>
    <property type="match status" value="2"/>
</dbReference>
<dbReference type="FunFam" id="1.20.1560.10:FF:000013">
    <property type="entry name" value="ABC transporter C family member 2"/>
    <property type="match status" value="1"/>
</dbReference>
<dbReference type="CDD" id="cd03250">
    <property type="entry name" value="ABCC_MRP_domain1"/>
    <property type="match status" value="1"/>
</dbReference>
<dbReference type="InterPro" id="IPR050173">
    <property type="entry name" value="ABC_transporter_C-like"/>
</dbReference>
<gene>
    <name evidence="16" type="ORF">A3Q56_02786</name>
</gene>
<feature type="transmembrane region" description="Helical" evidence="12">
    <location>
        <begin position="654"/>
        <end position="678"/>
    </location>
</feature>
<dbReference type="GO" id="GO:0005524">
    <property type="term" value="F:ATP binding"/>
    <property type="evidence" value="ECO:0007669"/>
    <property type="project" value="UniProtKB-KW"/>
</dbReference>
<dbReference type="Pfam" id="PF02450">
    <property type="entry name" value="LCAT"/>
    <property type="match status" value="1"/>
</dbReference>
<keyword evidence="9 12" id="KW-1133">Transmembrane helix</keyword>
<evidence type="ECO:0000259" key="14">
    <source>
        <dbReference type="PROSITE" id="PS50893"/>
    </source>
</evidence>
<dbReference type="CDD" id="cd03244">
    <property type="entry name" value="ABCC_MRP_domain2"/>
    <property type="match status" value="1"/>
</dbReference>
<keyword evidence="5 12" id="KW-0812">Transmembrane</keyword>
<feature type="domain" description="ABC transporter" evidence="14">
    <location>
        <begin position="380"/>
        <end position="605"/>
    </location>
</feature>
<dbReference type="InterPro" id="IPR003593">
    <property type="entry name" value="AAA+_ATPase"/>
</dbReference>
<dbReference type="PROSITE" id="PS00211">
    <property type="entry name" value="ABC_TRANSPORTER_1"/>
    <property type="match status" value="2"/>
</dbReference>
<dbReference type="InterPro" id="IPR027417">
    <property type="entry name" value="P-loop_NTPase"/>
</dbReference>
<dbReference type="Pfam" id="PF00664">
    <property type="entry name" value="ABC_membrane"/>
    <property type="match status" value="2"/>
</dbReference>
<keyword evidence="3 11" id="KW-0728">SH3 domain</keyword>
<keyword evidence="6" id="KW-0677">Repeat</keyword>
<evidence type="ECO:0000256" key="9">
    <source>
        <dbReference type="ARBA" id="ARBA00022989"/>
    </source>
</evidence>
<feature type="transmembrane region" description="Helical" evidence="12">
    <location>
        <begin position="110"/>
        <end position="131"/>
    </location>
</feature>
<dbReference type="Gene3D" id="3.40.50.300">
    <property type="entry name" value="P-loop containing nucleotide triphosphate hydrolases"/>
    <property type="match status" value="2"/>
</dbReference>
<feature type="domain" description="ABC transporter" evidence="14">
    <location>
        <begin position="972"/>
        <end position="1206"/>
    </location>
</feature>
<evidence type="ECO:0000313" key="17">
    <source>
        <dbReference type="Proteomes" id="UP000078046"/>
    </source>
</evidence>
<evidence type="ECO:0000313" key="16">
    <source>
        <dbReference type="EMBL" id="OAF69475.1"/>
    </source>
</evidence>
<dbReference type="SUPFAM" id="SSF50044">
    <property type="entry name" value="SH3-domain"/>
    <property type="match status" value="2"/>
</dbReference>
<dbReference type="InterPro" id="IPR011527">
    <property type="entry name" value="ABC1_TM_dom"/>
</dbReference>
<feature type="transmembrane region" description="Helical" evidence="12">
    <location>
        <begin position="321"/>
        <end position="349"/>
    </location>
</feature>
<organism evidence="16 17">
    <name type="scientific">Intoshia linei</name>
    <dbReference type="NCBI Taxonomy" id="1819745"/>
    <lineage>
        <taxon>Eukaryota</taxon>
        <taxon>Metazoa</taxon>
        <taxon>Spiralia</taxon>
        <taxon>Lophotrochozoa</taxon>
        <taxon>Mesozoa</taxon>
        <taxon>Orthonectida</taxon>
        <taxon>Rhopaluridae</taxon>
        <taxon>Intoshia</taxon>
    </lineage>
</organism>
<dbReference type="GO" id="GO:0008374">
    <property type="term" value="F:O-acyltransferase activity"/>
    <property type="evidence" value="ECO:0007669"/>
    <property type="project" value="InterPro"/>
</dbReference>
<dbReference type="SMART" id="SM00382">
    <property type="entry name" value="AAA"/>
    <property type="match status" value="2"/>
</dbReference>
<accession>A0A177B5C8</accession>
<comment type="caution">
    <text evidence="16">The sequence shown here is derived from an EMBL/GenBank/DDBJ whole genome shotgun (WGS) entry which is preliminary data.</text>
</comment>
<dbReference type="CDD" id="cd18595">
    <property type="entry name" value="ABC_6TM_MRP1_2_3_6_D1_like"/>
    <property type="match status" value="1"/>
</dbReference>
<feature type="transmembrane region" description="Helical" evidence="12">
    <location>
        <begin position="774"/>
        <end position="791"/>
    </location>
</feature>
<protein>
    <submittedName>
        <fullName evidence="16">Bile pigment transporter 1</fullName>
    </submittedName>
</protein>
<feature type="domain" description="SH3" evidence="13">
    <location>
        <begin position="1659"/>
        <end position="1718"/>
    </location>
</feature>
<evidence type="ECO:0000256" key="11">
    <source>
        <dbReference type="PROSITE-ProRule" id="PRU00192"/>
    </source>
</evidence>
<name>A0A177B5C8_9BILA</name>
<evidence type="ECO:0000259" key="15">
    <source>
        <dbReference type="PROSITE" id="PS50929"/>
    </source>
</evidence>
<dbReference type="InterPro" id="IPR017871">
    <property type="entry name" value="ABC_transporter-like_CS"/>
</dbReference>
<feature type="transmembrane region" description="Helical" evidence="12">
    <location>
        <begin position="698"/>
        <end position="725"/>
    </location>
</feature>
<dbReference type="InterPro" id="IPR003439">
    <property type="entry name" value="ABC_transporter-like_ATP-bd"/>
</dbReference>
<evidence type="ECO:0000256" key="6">
    <source>
        <dbReference type="ARBA" id="ARBA00022737"/>
    </source>
</evidence>
<evidence type="ECO:0000256" key="3">
    <source>
        <dbReference type="ARBA" id="ARBA00022443"/>
    </source>
</evidence>
<keyword evidence="10 12" id="KW-0472">Membrane</keyword>
<dbReference type="FunFam" id="3.40.50.300:FF:000074">
    <property type="entry name" value="Multidrug resistance-associated protein 5 isoform 1"/>
    <property type="match status" value="1"/>
</dbReference>
<dbReference type="Pfam" id="PF00005">
    <property type="entry name" value="ABC_tran"/>
    <property type="match status" value="2"/>
</dbReference>
<dbReference type="Gene3D" id="1.20.1560.10">
    <property type="entry name" value="ABC transporter type 1, transmembrane domain"/>
    <property type="match status" value="2"/>
</dbReference>
<evidence type="ECO:0000256" key="8">
    <source>
        <dbReference type="ARBA" id="ARBA00022840"/>
    </source>
</evidence>
<dbReference type="SMART" id="SM00326">
    <property type="entry name" value="SH3"/>
    <property type="match status" value="2"/>
</dbReference>
<sequence>MWEIPHYHETKTLLDEFNTYWVRHVASISVKNYNEVDQTNLNERSPLVSVLHKPKKIGLFKILFKIYGKKYAIMVLFKSISDVTLVLCPLLQKFFIHYLETIHGFTFSKYFLAILFYPISIIGSLSINYMFTVASKIGVNVYATICAAIYEKLLKLSRDNCKDTGNIVNLMSIDAKDFTEAIMYSWIFFSSPLQIVLCSLALYYTVGICSVFGLGVLFILIPMNLLFMKKMNRHQVELMHARDLRVKMSSKILDGVKILKLYAWENYMRAKIEKIRNRELYHMAMYSYLDAIISFIWQFAPSLILLSIFLSYLYIHQTMNVTVVFVTLSLVNIVRFPVSFFPMMINLTLKSAASFRRLNAFFSNHEKEDYVKNCKNNFAITIKNGYFGSKNLITNILNNINVNIKKGKLTAIIGPIGSGKSTLLEAMMGETSLKSGNVNVDGTISFASQIPWLRNMNIRENIIFGEKYNTVFYDKVVSACSLKQDFVNLINGDVTEISENGSNLSGGQKQRVCLARTVYMDRDIYIFDDVLSAVDAEVSQHIFKNVLSEDGILKDKTRILVTHSMTYLPQVDNIILLNENGNIEYQGSYDDSKKLTNFIEKTQTKKSKKMEKSSEIKIEEKKNCKKFEAIELEKVNTGNIKFSVFLKYIKQVGIVNFIVVCISYMSTNFCIIGTSIHLEKWSNHTQSYPMDKMGYRLSIYIAMVCGQAIFLIIYVVFCSIGFVCASKGLHEKIFPSLLRAPISFFHATPLGRIINRLGKDITILDKVIPTKTKAFLTSFFSILASLIVLGYTNYMALLFTIPLFVLYCAYQLFYIKSTRQLQRLDCATRSPIFVQFAETLAGTIIIRTLKVEQKFIIQILRKINLNNAFSFATAMLNRWLAVRLDLIGNTIVLVACLVSVYKNLSSTMSGLMITYCLSITSAMSWMIRMKSDLETNAVSIERLVDYIDLESEGQLHNKKVILPYNWPSSGKIEFKKYSMQYKPDLPFALNNVYLTIKSNEKIGIVGRTGSGKSTLALSLFRIYDLTFGSIKIDDVDISTLGLHQLRSRISIIPQDPVVFSFSIRDNLDPNRDYTDNQIWRALELCHLKNFVISQQDNLLFKCGDYGSNLSVGQKQLLCIGRAILENSKILVLDEATASIDFHTDQLIQETIKTNFKNCTILTVAHRLNTIMDYDKILVMDNGTIAEFDTIPNLKQKNGIFAKLLKDANFFAMHPLVIVPGYSGSKLEAKLTNFTSDKIFCKSDTDWFLIWLSSIQIIPYVFDCFKARMKLHYDKSNWRKGYNTKGVEIRVFNNSFGSIDAIGQLFNYDFSSTNIFERFLQMFILKGYKNGINLRAAPYDFRHVPDTYNKNNNKSIILFGHSFGGLLSAIFLNMQNDKWINKHINLLITSSSPWAGSVKALDVLINGESYISWLKPEKWKNLLRSYQSAMAFQPSINLWANDEILLTRKKNYTINNYKSIFEQINFENGYQRWKSIKKEFEEILEPRVDSVCIHGRGIDTISKIDYRNTQFPEGIPSYIYETADGTVNERSLTACRNWSNSTFKRDYYVLDTSHNQILKSDEFLALISKYIFPFKERKKAVSSKLSFSNVSFSSETFIPNLSRIQRFNNRKHFHIPPYNEGILNIKNQISMANYKNSTQLDNSRTFVKKFTKNVNIKKLWSTGLAYAINDYVSVNERELYLKKGQEIELHIKMDENWYEASYNNKRGLIPQSYIKIIQKPTCYEYSKTESDSNESPTSITSSSESLIVRIEKKIYRCIYNYTPQYTDEIRIYPGNLVISHKIFQDGWATGENINTRENGFFPMNHMQCIS</sequence>
<dbReference type="InterPro" id="IPR036028">
    <property type="entry name" value="SH3-like_dom_sf"/>
</dbReference>
<feature type="domain" description="SH3" evidence="13">
    <location>
        <begin position="1749"/>
        <end position="1809"/>
    </location>
</feature>
<comment type="similarity">
    <text evidence="2">Belongs to the ABC transporter superfamily. ABCC family. Conjugate transporter (TC 3.A.1.208) subfamily.</text>
</comment>
<dbReference type="CDD" id="cd18603">
    <property type="entry name" value="ABC_6TM_MRP1_2_3_6_D2_like"/>
    <property type="match status" value="1"/>
</dbReference>
<dbReference type="SUPFAM" id="SSF52540">
    <property type="entry name" value="P-loop containing nucleoside triphosphate hydrolases"/>
    <property type="match status" value="2"/>
</dbReference>
<dbReference type="EMBL" id="LWCA01000275">
    <property type="protein sequence ID" value="OAF69475.1"/>
    <property type="molecule type" value="Genomic_DNA"/>
</dbReference>
<dbReference type="InterPro" id="IPR003386">
    <property type="entry name" value="LACT/PDAT_acylTrfase"/>
</dbReference>
<evidence type="ECO:0000256" key="4">
    <source>
        <dbReference type="ARBA" id="ARBA00022448"/>
    </source>
</evidence>
<dbReference type="PANTHER" id="PTHR24223">
    <property type="entry name" value="ATP-BINDING CASSETTE SUB-FAMILY C"/>
    <property type="match status" value="1"/>
</dbReference>
<keyword evidence="8" id="KW-0067">ATP-binding</keyword>
<keyword evidence="4" id="KW-0813">Transport</keyword>
<feature type="transmembrane region" description="Helical" evidence="12">
    <location>
        <begin position="181"/>
        <end position="204"/>
    </location>
</feature>
<feature type="transmembrane region" description="Helical" evidence="12">
    <location>
        <begin position="210"/>
        <end position="227"/>
    </location>
</feature>
<dbReference type="SUPFAM" id="SSF90123">
    <property type="entry name" value="ABC transporter transmembrane region"/>
    <property type="match status" value="2"/>
</dbReference>
<dbReference type="Pfam" id="PF07653">
    <property type="entry name" value="SH3_2"/>
    <property type="match status" value="1"/>
</dbReference>
<dbReference type="OrthoDB" id="6500128at2759"/>
<dbReference type="PANTHER" id="PTHR24223:SF443">
    <property type="entry name" value="MULTIDRUG-RESISTANCE LIKE PROTEIN 1, ISOFORM I"/>
    <property type="match status" value="1"/>
</dbReference>
<dbReference type="GO" id="GO:0005774">
    <property type="term" value="C:vacuolar membrane"/>
    <property type="evidence" value="ECO:0007669"/>
    <property type="project" value="UniProtKB-SubCell"/>
</dbReference>
<evidence type="ECO:0000256" key="1">
    <source>
        <dbReference type="ARBA" id="ARBA00004128"/>
    </source>
</evidence>
<feature type="transmembrane region" description="Helical" evidence="12">
    <location>
        <begin position="880"/>
        <end position="901"/>
    </location>
</feature>
<reference evidence="16 17" key="1">
    <citation type="submission" date="2016-04" db="EMBL/GenBank/DDBJ databases">
        <title>The genome of Intoshia linei affirms orthonectids as highly simplified spiralians.</title>
        <authorList>
            <person name="Mikhailov K.V."/>
            <person name="Slusarev G.S."/>
            <person name="Nikitin M.A."/>
            <person name="Logacheva M.D."/>
            <person name="Penin A."/>
            <person name="Aleoshin V."/>
            <person name="Panchin Y.V."/>
        </authorList>
    </citation>
    <scope>NUCLEOTIDE SEQUENCE [LARGE SCALE GENOMIC DNA]</scope>
    <source>
        <strain evidence="16">Intl2013</strain>
        <tissue evidence="16">Whole animal</tissue>
    </source>
</reference>
<dbReference type="InterPro" id="IPR001452">
    <property type="entry name" value="SH3_domain"/>
</dbReference>
<evidence type="ECO:0000256" key="7">
    <source>
        <dbReference type="ARBA" id="ARBA00022741"/>
    </source>
</evidence>
<dbReference type="PROSITE" id="PS50893">
    <property type="entry name" value="ABC_TRANSPORTER_2"/>
    <property type="match status" value="2"/>
</dbReference>
<feature type="domain" description="ABC transmembrane type-1" evidence="15">
    <location>
        <begin position="697"/>
        <end position="935"/>
    </location>
</feature>
<dbReference type="FunFam" id="3.40.50.300:FF:000997">
    <property type="entry name" value="Multidrug resistance-associated protein 1"/>
    <property type="match status" value="1"/>
</dbReference>
<proteinExistence type="inferred from homology"/>
<dbReference type="InterPro" id="IPR029058">
    <property type="entry name" value="AB_hydrolase_fold"/>
</dbReference>
<evidence type="ECO:0000259" key="13">
    <source>
        <dbReference type="PROSITE" id="PS50002"/>
    </source>
</evidence>
<dbReference type="PROSITE" id="PS50929">
    <property type="entry name" value="ABC_TM1F"/>
    <property type="match status" value="2"/>
</dbReference>
<keyword evidence="7" id="KW-0547">Nucleotide-binding</keyword>
<evidence type="ECO:0000256" key="2">
    <source>
        <dbReference type="ARBA" id="ARBA00009726"/>
    </source>
</evidence>
<evidence type="ECO:0000256" key="10">
    <source>
        <dbReference type="ARBA" id="ARBA00023136"/>
    </source>
</evidence>
<feature type="transmembrane region" description="Helical" evidence="12">
    <location>
        <begin position="797"/>
        <end position="815"/>
    </location>
</feature>
<dbReference type="GO" id="GO:0016887">
    <property type="term" value="F:ATP hydrolysis activity"/>
    <property type="evidence" value="ECO:0007669"/>
    <property type="project" value="InterPro"/>
</dbReference>
<dbReference type="Gene3D" id="3.40.50.1820">
    <property type="entry name" value="alpha/beta hydrolase"/>
    <property type="match status" value="1"/>
</dbReference>
<dbReference type="Proteomes" id="UP000078046">
    <property type="component" value="Unassembled WGS sequence"/>
</dbReference>
<dbReference type="Gene3D" id="2.30.30.40">
    <property type="entry name" value="SH3 Domains"/>
    <property type="match status" value="2"/>
</dbReference>